<dbReference type="SMART" id="SM00257">
    <property type="entry name" value="LysM"/>
    <property type="match status" value="1"/>
</dbReference>
<dbReference type="InterPro" id="IPR036779">
    <property type="entry name" value="LysM_dom_sf"/>
</dbReference>
<accession>A0A420EDB9</accession>
<sequence length="272" mass="29241">MLFSRTLCLLTLGFMLAGCSNDRAAPVKDAGKYTSKTRGSISSNLYTVAKGDTLYSISWRAGLDPKTLAQRNNIAPPYTIFVGQKLRLGATKPATNSNSSTKATAKASSAKTQSKPVAQKKTNKSLESNNSKAYANKSQAVNKSTTSAAVKTWRWPTSGRVIKGFSAAESGNKGIDIEGNRGQKILASAPGKVVYAGSALRGYGQLVIVKHNDDFLSAYAHNSLIRVKEKDSVKAGQHIADMGDTGTSSTRLHFEIRYKGKSVDPMKYLPKR</sequence>
<feature type="domain" description="LysM" evidence="4">
    <location>
        <begin position="44"/>
        <end position="88"/>
    </location>
</feature>
<dbReference type="InterPro" id="IPR050570">
    <property type="entry name" value="Cell_wall_metabolism_enzyme"/>
</dbReference>
<dbReference type="GO" id="GO:0032153">
    <property type="term" value="C:cell division site"/>
    <property type="evidence" value="ECO:0007669"/>
    <property type="project" value="TreeGrafter"/>
</dbReference>
<dbReference type="Proteomes" id="UP000286482">
    <property type="component" value="Unassembled WGS sequence"/>
</dbReference>
<organism evidence="5 6">
    <name type="scientific">Alginatibacterium sediminis</name>
    <dbReference type="NCBI Taxonomy" id="2164068"/>
    <lineage>
        <taxon>Bacteria</taxon>
        <taxon>Pseudomonadati</taxon>
        <taxon>Pseudomonadota</taxon>
        <taxon>Gammaproteobacteria</taxon>
        <taxon>Alteromonadales</taxon>
        <taxon>Alteromonadaceae</taxon>
        <taxon>Alginatibacterium</taxon>
    </lineage>
</organism>
<dbReference type="PROSITE" id="PS51782">
    <property type="entry name" value="LYSM"/>
    <property type="match status" value="1"/>
</dbReference>
<evidence type="ECO:0000256" key="1">
    <source>
        <dbReference type="ARBA" id="ARBA00038420"/>
    </source>
</evidence>
<dbReference type="Gene3D" id="2.70.70.10">
    <property type="entry name" value="Glucose Permease (Domain IIA)"/>
    <property type="match status" value="1"/>
</dbReference>
<dbReference type="InterPro" id="IPR011055">
    <property type="entry name" value="Dup_hybrid_motif"/>
</dbReference>
<dbReference type="GO" id="GO:0009279">
    <property type="term" value="C:cell outer membrane"/>
    <property type="evidence" value="ECO:0007669"/>
    <property type="project" value="TreeGrafter"/>
</dbReference>
<feature type="compositionally biased region" description="Polar residues" evidence="2">
    <location>
        <begin position="125"/>
        <end position="141"/>
    </location>
</feature>
<protein>
    <submittedName>
        <fullName evidence="5">LysM peptidoglycan-binding domain-containing protein</fullName>
    </submittedName>
</protein>
<keyword evidence="6" id="KW-1185">Reference proteome</keyword>
<dbReference type="RefSeq" id="WP_120354701.1">
    <property type="nucleotide sequence ID" value="NZ_RAQO01000005.1"/>
</dbReference>
<comment type="caution">
    <text evidence="5">The sequence shown here is derived from an EMBL/GenBank/DDBJ whole genome shotgun (WGS) entry which is preliminary data.</text>
</comment>
<evidence type="ECO:0000313" key="5">
    <source>
        <dbReference type="EMBL" id="RKF18622.1"/>
    </source>
</evidence>
<evidence type="ECO:0000256" key="2">
    <source>
        <dbReference type="SAM" id="MobiDB-lite"/>
    </source>
</evidence>
<gene>
    <name evidence="5" type="ORF">DBZ36_09455</name>
</gene>
<dbReference type="InterPro" id="IPR016047">
    <property type="entry name" value="M23ase_b-sheet_dom"/>
</dbReference>
<reference evidence="5 6" key="1">
    <citation type="submission" date="2018-09" db="EMBL/GenBank/DDBJ databases">
        <authorList>
            <person name="Wang Z."/>
        </authorList>
    </citation>
    <scope>NUCLEOTIDE SEQUENCE [LARGE SCALE GENOMIC DNA]</scope>
    <source>
        <strain evidence="5 6">ALS 81</strain>
    </source>
</reference>
<proteinExistence type="inferred from homology"/>
<dbReference type="Gene3D" id="3.10.350.10">
    <property type="entry name" value="LysM domain"/>
    <property type="match status" value="1"/>
</dbReference>
<dbReference type="InterPro" id="IPR018392">
    <property type="entry name" value="LysM"/>
</dbReference>
<dbReference type="EMBL" id="RAQO01000005">
    <property type="protein sequence ID" value="RKF18622.1"/>
    <property type="molecule type" value="Genomic_DNA"/>
</dbReference>
<evidence type="ECO:0000313" key="6">
    <source>
        <dbReference type="Proteomes" id="UP000286482"/>
    </source>
</evidence>
<feature type="chain" id="PRO_5019388456" evidence="3">
    <location>
        <begin position="25"/>
        <end position="272"/>
    </location>
</feature>
<dbReference type="GO" id="GO:0004222">
    <property type="term" value="F:metalloendopeptidase activity"/>
    <property type="evidence" value="ECO:0007669"/>
    <property type="project" value="TreeGrafter"/>
</dbReference>
<evidence type="ECO:0000256" key="3">
    <source>
        <dbReference type="SAM" id="SignalP"/>
    </source>
</evidence>
<dbReference type="AlphaFoldDB" id="A0A420EDB9"/>
<dbReference type="PANTHER" id="PTHR21666">
    <property type="entry name" value="PEPTIDASE-RELATED"/>
    <property type="match status" value="1"/>
</dbReference>
<feature type="signal peptide" evidence="3">
    <location>
        <begin position="1"/>
        <end position="24"/>
    </location>
</feature>
<dbReference type="PROSITE" id="PS51257">
    <property type="entry name" value="PROKAR_LIPOPROTEIN"/>
    <property type="match status" value="1"/>
</dbReference>
<name>A0A420EDB9_9ALTE</name>
<feature type="compositionally biased region" description="Low complexity" evidence="2">
    <location>
        <begin position="94"/>
        <end position="115"/>
    </location>
</feature>
<dbReference type="CDD" id="cd00118">
    <property type="entry name" value="LysM"/>
    <property type="match status" value="1"/>
</dbReference>
<dbReference type="Pfam" id="PF01551">
    <property type="entry name" value="Peptidase_M23"/>
    <property type="match status" value="1"/>
</dbReference>
<dbReference type="OrthoDB" id="9795421at2"/>
<dbReference type="SUPFAM" id="SSF51261">
    <property type="entry name" value="Duplicated hybrid motif"/>
    <property type="match status" value="1"/>
</dbReference>
<comment type="similarity">
    <text evidence="1">Belongs to the E.coli NlpD/Haemophilus LppB family.</text>
</comment>
<dbReference type="PANTHER" id="PTHR21666:SF263">
    <property type="entry name" value="MUREIN HYDROLASE ACTIVATOR NLPD"/>
    <property type="match status" value="1"/>
</dbReference>
<dbReference type="Pfam" id="PF01476">
    <property type="entry name" value="LysM"/>
    <property type="match status" value="1"/>
</dbReference>
<evidence type="ECO:0000259" key="4">
    <source>
        <dbReference type="PROSITE" id="PS51782"/>
    </source>
</evidence>
<dbReference type="CDD" id="cd12797">
    <property type="entry name" value="M23_peptidase"/>
    <property type="match status" value="1"/>
</dbReference>
<keyword evidence="3" id="KW-0732">Signal</keyword>
<feature type="region of interest" description="Disordered" evidence="2">
    <location>
        <begin position="91"/>
        <end position="141"/>
    </location>
</feature>